<evidence type="ECO:0000313" key="2">
    <source>
        <dbReference type="EMBL" id="VFR42682.1"/>
    </source>
</evidence>
<name>A0A484TI75_9ZZZZ</name>
<evidence type="ECO:0000313" key="3">
    <source>
        <dbReference type="EMBL" id="VFR73831.1"/>
    </source>
</evidence>
<proteinExistence type="predicted"/>
<dbReference type="EMBL" id="CAADIG010000014">
    <property type="protein sequence ID" value="VFR42682.1"/>
    <property type="molecule type" value="Genomic_DNA"/>
</dbReference>
<feature type="region of interest" description="Disordered" evidence="1">
    <location>
        <begin position="31"/>
        <end position="96"/>
    </location>
</feature>
<feature type="compositionally biased region" description="Basic residues" evidence="1">
    <location>
        <begin position="41"/>
        <end position="67"/>
    </location>
</feature>
<organism evidence="3">
    <name type="scientific">plant metagenome</name>
    <dbReference type="NCBI Taxonomy" id="1297885"/>
    <lineage>
        <taxon>unclassified sequences</taxon>
        <taxon>metagenomes</taxon>
        <taxon>organismal metagenomes</taxon>
    </lineage>
</organism>
<evidence type="ECO:0000256" key="1">
    <source>
        <dbReference type="SAM" id="MobiDB-lite"/>
    </source>
</evidence>
<accession>A0A484TI75</accession>
<gene>
    <name evidence="2" type="ORF">ANT2_4373</name>
    <name evidence="3" type="ORF">ANT3_4377</name>
</gene>
<dbReference type="AlphaFoldDB" id="A0A484TI75"/>
<reference evidence="3" key="1">
    <citation type="submission" date="2019-03" db="EMBL/GenBank/DDBJ databases">
        <authorList>
            <person name="Danneels B."/>
        </authorList>
    </citation>
    <scope>NUCLEOTIDE SEQUENCE</scope>
</reference>
<sequence length="96" mass="11072">MRLIPEHASRYTLKYTQLSWIAAAYGSPWARTGTQAPHVARSTRVRHPEPRRHMKEGKSISRHRHAARISSRTEARGWRPSMRSFRARQGARGAEV</sequence>
<protein>
    <submittedName>
        <fullName evidence="3">Uncharacterized protein</fullName>
    </submittedName>
</protein>
<dbReference type="EMBL" id="CAADID010000023">
    <property type="protein sequence ID" value="VFR73831.1"/>
    <property type="molecule type" value="Genomic_DNA"/>
</dbReference>